<feature type="transmembrane region" description="Helical" evidence="1">
    <location>
        <begin position="182"/>
        <end position="204"/>
    </location>
</feature>
<organism evidence="2 3">
    <name type="scientific">Brassica cretica</name>
    <name type="common">Mustard</name>
    <dbReference type="NCBI Taxonomy" id="69181"/>
    <lineage>
        <taxon>Eukaryota</taxon>
        <taxon>Viridiplantae</taxon>
        <taxon>Streptophyta</taxon>
        <taxon>Embryophyta</taxon>
        <taxon>Tracheophyta</taxon>
        <taxon>Spermatophyta</taxon>
        <taxon>Magnoliopsida</taxon>
        <taxon>eudicotyledons</taxon>
        <taxon>Gunneridae</taxon>
        <taxon>Pentapetalae</taxon>
        <taxon>rosids</taxon>
        <taxon>malvids</taxon>
        <taxon>Brassicales</taxon>
        <taxon>Brassicaceae</taxon>
        <taxon>Brassiceae</taxon>
        <taxon>Brassica</taxon>
    </lineage>
</organism>
<reference evidence="2 3" key="1">
    <citation type="journal article" date="2020" name="BMC Genomics">
        <title>Intraspecific diversification of the crop wild relative Brassica cretica Lam. using demographic model selection.</title>
        <authorList>
            <person name="Kioukis A."/>
            <person name="Michalopoulou V.A."/>
            <person name="Briers L."/>
            <person name="Pirintsos S."/>
            <person name="Studholme D.J."/>
            <person name="Pavlidis P."/>
            <person name="Sarris P.F."/>
        </authorList>
    </citation>
    <scope>NUCLEOTIDE SEQUENCE [LARGE SCALE GENOMIC DNA]</scope>
    <source>
        <strain evidence="3">cv. PFS-1207/04</strain>
    </source>
</reference>
<name>A0ABQ7B1M2_BRACR</name>
<keyword evidence="1" id="KW-1133">Transmembrane helix</keyword>
<dbReference type="Proteomes" id="UP000266723">
    <property type="component" value="Unassembled WGS sequence"/>
</dbReference>
<comment type="caution">
    <text evidence="2">The sequence shown here is derived from an EMBL/GenBank/DDBJ whole genome shotgun (WGS) entry which is preliminary data.</text>
</comment>
<sequence>MWRDDDEDEAERTIETMMERTTKTMETPPSTYSSSKPYSVHLPDCNKPETFSGRAPSFTAFARNFNYKTATAKDDMLLLDAKATMMPVTVNVNLFATHMPNTSPALTYAACYNTSWILRSLCLFYYCKSEMNFAIITLCLDLLFIDVTPRNPLFCKDYASILLKFMFSDVWPNTKKVGDKPLLSVSIFVQILHLLLSALLAYVITFSHLRIIFLQPRLLSLEGMSRWLKLDMDVVSAATLADACMGRLLK</sequence>
<evidence type="ECO:0000313" key="2">
    <source>
        <dbReference type="EMBL" id="KAF3520151.1"/>
    </source>
</evidence>
<gene>
    <name evidence="2" type="ORF">DY000_02060658</name>
</gene>
<keyword evidence="1" id="KW-0812">Transmembrane</keyword>
<dbReference type="EMBL" id="QGKV02001556">
    <property type="protein sequence ID" value="KAF3520151.1"/>
    <property type="molecule type" value="Genomic_DNA"/>
</dbReference>
<accession>A0ABQ7B1M2</accession>
<keyword evidence="3" id="KW-1185">Reference proteome</keyword>
<evidence type="ECO:0000313" key="3">
    <source>
        <dbReference type="Proteomes" id="UP000266723"/>
    </source>
</evidence>
<proteinExistence type="predicted"/>
<protein>
    <submittedName>
        <fullName evidence="2">Uncharacterized protein</fullName>
    </submittedName>
</protein>
<evidence type="ECO:0000256" key="1">
    <source>
        <dbReference type="SAM" id="Phobius"/>
    </source>
</evidence>
<keyword evidence="1" id="KW-0472">Membrane</keyword>